<dbReference type="EMBL" id="OU892284">
    <property type="protein sequence ID" value="CAG9772721.1"/>
    <property type="molecule type" value="Genomic_DNA"/>
</dbReference>
<evidence type="ECO:0000259" key="13">
    <source>
        <dbReference type="PROSITE" id="PS50888"/>
    </source>
</evidence>
<keyword evidence="3" id="KW-0805">Transcription regulation</keyword>
<dbReference type="Pfam" id="PF00010">
    <property type="entry name" value="HLH"/>
    <property type="match status" value="1"/>
</dbReference>
<feature type="domain" description="BHLH" evidence="13">
    <location>
        <begin position="189"/>
        <end position="241"/>
    </location>
</feature>
<feature type="coiled-coil region" evidence="11">
    <location>
        <begin position="238"/>
        <end position="272"/>
    </location>
</feature>
<gene>
    <name evidence="14" type="ORF">CEUTPL_LOCUS13127</name>
</gene>
<organism evidence="14 15">
    <name type="scientific">Ceutorhynchus assimilis</name>
    <name type="common">cabbage seed weevil</name>
    <dbReference type="NCBI Taxonomy" id="467358"/>
    <lineage>
        <taxon>Eukaryota</taxon>
        <taxon>Metazoa</taxon>
        <taxon>Ecdysozoa</taxon>
        <taxon>Arthropoda</taxon>
        <taxon>Hexapoda</taxon>
        <taxon>Insecta</taxon>
        <taxon>Pterygota</taxon>
        <taxon>Neoptera</taxon>
        <taxon>Endopterygota</taxon>
        <taxon>Coleoptera</taxon>
        <taxon>Polyphaga</taxon>
        <taxon>Cucujiformia</taxon>
        <taxon>Curculionidae</taxon>
        <taxon>Ceutorhynchinae</taxon>
        <taxon>Ceutorhynchus</taxon>
    </lineage>
</organism>
<evidence type="ECO:0000256" key="9">
    <source>
        <dbReference type="ARBA" id="ARBA00070444"/>
    </source>
</evidence>
<dbReference type="PANTHER" id="PTHR11969:SF99">
    <property type="entry name" value="MAX-BINDING PROTEIN MNT"/>
    <property type="match status" value="1"/>
</dbReference>
<protein>
    <recommendedName>
        <fullName evidence="9">Max-binding protein MNT</fullName>
    </recommendedName>
    <alternativeName>
        <fullName evidence="10">Myc antagonist MNT</fullName>
    </alternativeName>
</protein>
<evidence type="ECO:0000256" key="5">
    <source>
        <dbReference type="ARBA" id="ARBA00023163"/>
    </source>
</evidence>
<reference evidence="14" key="1">
    <citation type="submission" date="2022-01" db="EMBL/GenBank/DDBJ databases">
        <authorList>
            <person name="King R."/>
        </authorList>
    </citation>
    <scope>NUCLEOTIDE SEQUENCE</scope>
</reference>
<evidence type="ECO:0000256" key="1">
    <source>
        <dbReference type="ARBA" id="ARBA00004123"/>
    </source>
</evidence>
<comment type="function">
    <text evidence="7">Binds DNA as a heterodimer with MAX and represses transcription. Binds to the canonical E box sequence 5'-CACGTG-3' and, with higher affinity, to 5'-CACGCG-3'.</text>
</comment>
<evidence type="ECO:0000256" key="6">
    <source>
        <dbReference type="ARBA" id="ARBA00023242"/>
    </source>
</evidence>
<comment type="subcellular location">
    <subcellularLocation>
        <location evidence="1">Nucleus</location>
    </subcellularLocation>
</comment>
<accession>A0A9N9QRV5</accession>
<dbReference type="FunFam" id="4.10.280.10:FF:000034">
    <property type="entry name" value="MAX network transcriptional repressor"/>
    <property type="match status" value="1"/>
</dbReference>
<evidence type="ECO:0000256" key="11">
    <source>
        <dbReference type="SAM" id="Coils"/>
    </source>
</evidence>
<dbReference type="AlphaFoldDB" id="A0A9N9QRV5"/>
<dbReference type="GO" id="GO:0000978">
    <property type="term" value="F:RNA polymerase II cis-regulatory region sequence-specific DNA binding"/>
    <property type="evidence" value="ECO:0007669"/>
    <property type="project" value="TreeGrafter"/>
</dbReference>
<dbReference type="InterPro" id="IPR036638">
    <property type="entry name" value="HLH_DNA-bd_sf"/>
</dbReference>
<keyword evidence="4" id="KW-0238">DNA-binding</keyword>
<evidence type="ECO:0000256" key="2">
    <source>
        <dbReference type="ARBA" id="ARBA00022491"/>
    </source>
</evidence>
<evidence type="ECO:0000313" key="15">
    <source>
        <dbReference type="Proteomes" id="UP001152799"/>
    </source>
</evidence>
<feature type="compositionally biased region" description="Polar residues" evidence="12">
    <location>
        <begin position="141"/>
        <end position="150"/>
    </location>
</feature>
<evidence type="ECO:0000256" key="10">
    <source>
        <dbReference type="ARBA" id="ARBA00083368"/>
    </source>
</evidence>
<keyword evidence="6" id="KW-0539">Nucleus</keyword>
<proteinExistence type="predicted"/>
<dbReference type="SMART" id="SM00353">
    <property type="entry name" value="HLH"/>
    <property type="match status" value="1"/>
</dbReference>
<feature type="region of interest" description="Disordered" evidence="12">
    <location>
        <begin position="113"/>
        <end position="153"/>
    </location>
</feature>
<dbReference type="InterPro" id="IPR011598">
    <property type="entry name" value="bHLH_dom"/>
</dbReference>
<dbReference type="Gene3D" id="4.10.280.10">
    <property type="entry name" value="Helix-loop-helix DNA-binding domain"/>
    <property type="match status" value="1"/>
</dbReference>
<dbReference type="OrthoDB" id="5981879at2759"/>
<dbReference type="PANTHER" id="PTHR11969">
    <property type="entry name" value="MAX DIMERIZATION, MAD"/>
    <property type="match status" value="1"/>
</dbReference>
<evidence type="ECO:0000256" key="3">
    <source>
        <dbReference type="ARBA" id="ARBA00023015"/>
    </source>
</evidence>
<name>A0A9N9QRV5_9CUCU</name>
<dbReference type="CDD" id="cd11402">
    <property type="entry name" value="bHLHzip_Mnt"/>
    <property type="match status" value="1"/>
</dbReference>
<evidence type="ECO:0000256" key="12">
    <source>
        <dbReference type="SAM" id="MobiDB-lite"/>
    </source>
</evidence>
<comment type="subunit">
    <text evidence="8">Efficient DNA binding requires dimerization with another bHLH protein. Binds DNA as a homodimer or a heterodimer with MAX.</text>
</comment>
<dbReference type="GO" id="GO:0005634">
    <property type="term" value="C:nucleus"/>
    <property type="evidence" value="ECO:0007669"/>
    <property type="project" value="UniProtKB-SubCell"/>
</dbReference>
<evidence type="ECO:0000313" key="14">
    <source>
        <dbReference type="EMBL" id="CAG9772721.1"/>
    </source>
</evidence>
<evidence type="ECO:0000256" key="8">
    <source>
        <dbReference type="ARBA" id="ARBA00062701"/>
    </source>
</evidence>
<dbReference type="GO" id="GO:0046983">
    <property type="term" value="F:protein dimerization activity"/>
    <property type="evidence" value="ECO:0007669"/>
    <property type="project" value="InterPro"/>
</dbReference>
<dbReference type="Proteomes" id="UP001152799">
    <property type="component" value="Chromosome 8"/>
</dbReference>
<dbReference type="GO" id="GO:0000981">
    <property type="term" value="F:DNA-binding transcription factor activity, RNA polymerase II-specific"/>
    <property type="evidence" value="ECO:0007669"/>
    <property type="project" value="TreeGrafter"/>
</dbReference>
<keyword evidence="2" id="KW-0678">Repressor</keyword>
<dbReference type="PROSITE" id="PS50888">
    <property type="entry name" value="BHLH"/>
    <property type="match status" value="1"/>
</dbReference>
<sequence>MSLNTLLEAAKFLEMQEQIQHRTTALDPAGSTTTTIRPVTQAVNGGTTHVQNGTSGAVQTFTLQPVKLLNSSTTTPNIGQGQQQQQTQTVVISSNNISSTFLQGVQGPISFATALPTTDSTSPQDSHHNGTAQSKKEQDGHISSTTVSQNQRHRAIHNSFDIMNPLVIDEEGPAESKKLKQPPLVFRAGTREVHNKLEKHRRAHLKECFDILKKQLPANGDEKKTSNLSILHSALKYIQILKRRERDYEHEMERLAREKITHQQRLATLKKDSHFDNVDFSKLIPEIPSSTTSITQNGGKIEYMASSPSPSCSSMSPTYTIVEPMKIATSDEVYCEASEMDDLATVMPCASLGGNVVSMASPGLVTVAANCGSTALTLSSSSSSPAVITQKNSVITSATTVNGESKISIPILGKSLSSATVPTGTKELTQPVQTAGISVLPMPYQVNQGLVLQKVAIMPHKGLTDLAPLMSTHFITTPQQLNGINGQINGKVVPLTMVVVSTASPRPGS</sequence>
<keyword evidence="15" id="KW-1185">Reference proteome</keyword>
<feature type="compositionally biased region" description="Polar residues" evidence="12">
    <location>
        <begin position="115"/>
        <end position="133"/>
    </location>
</feature>
<evidence type="ECO:0000256" key="4">
    <source>
        <dbReference type="ARBA" id="ARBA00023125"/>
    </source>
</evidence>
<evidence type="ECO:0000256" key="7">
    <source>
        <dbReference type="ARBA" id="ARBA00057176"/>
    </source>
</evidence>
<dbReference type="SUPFAM" id="SSF47459">
    <property type="entry name" value="HLH, helix-loop-helix DNA-binding domain"/>
    <property type="match status" value="1"/>
</dbReference>
<keyword evidence="5" id="KW-0804">Transcription</keyword>
<keyword evidence="11" id="KW-0175">Coiled coil</keyword>